<evidence type="ECO:0000256" key="1">
    <source>
        <dbReference type="ARBA" id="ARBA00004651"/>
    </source>
</evidence>
<dbReference type="GO" id="GO:0022857">
    <property type="term" value="F:transmembrane transporter activity"/>
    <property type="evidence" value="ECO:0007669"/>
    <property type="project" value="InterPro"/>
</dbReference>
<protein>
    <recommendedName>
        <fullName evidence="8">Major facilitator superfamily (MFS) profile domain-containing protein</fullName>
    </recommendedName>
</protein>
<evidence type="ECO:0000313" key="9">
    <source>
        <dbReference type="EMBL" id="KGG79526.1"/>
    </source>
</evidence>
<dbReference type="InterPro" id="IPR011701">
    <property type="entry name" value="MFS"/>
</dbReference>
<feature type="transmembrane region" description="Helical" evidence="7">
    <location>
        <begin position="71"/>
        <end position="90"/>
    </location>
</feature>
<dbReference type="InterPro" id="IPR036259">
    <property type="entry name" value="MFS_trans_sf"/>
</dbReference>
<dbReference type="Proteomes" id="UP000029622">
    <property type="component" value="Unassembled WGS sequence"/>
</dbReference>
<feature type="transmembrane region" description="Helical" evidence="7">
    <location>
        <begin position="159"/>
        <end position="176"/>
    </location>
</feature>
<feature type="transmembrane region" description="Helical" evidence="7">
    <location>
        <begin position="129"/>
        <end position="147"/>
    </location>
</feature>
<feature type="transmembrane region" description="Helical" evidence="7">
    <location>
        <begin position="359"/>
        <end position="378"/>
    </location>
</feature>
<dbReference type="InterPro" id="IPR020846">
    <property type="entry name" value="MFS_dom"/>
</dbReference>
<dbReference type="STRING" id="1156417.Y919_11480"/>
<organism evidence="9 10">
    <name type="scientific">Caloranaerobacter azorensis H53214</name>
    <dbReference type="NCBI Taxonomy" id="1156417"/>
    <lineage>
        <taxon>Bacteria</taxon>
        <taxon>Bacillati</taxon>
        <taxon>Bacillota</taxon>
        <taxon>Tissierellia</taxon>
        <taxon>Tissierellales</taxon>
        <taxon>Thermohalobacteraceae</taxon>
        <taxon>Caloranaerobacter</taxon>
    </lineage>
</organism>
<dbReference type="SUPFAM" id="SSF103473">
    <property type="entry name" value="MFS general substrate transporter"/>
    <property type="match status" value="1"/>
</dbReference>
<dbReference type="RefSeq" id="WP_035164948.1">
    <property type="nucleotide sequence ID" value="NZ_AZTB01000088.1"/>
</dbReference>
<evidence type="ECO:0000256" key="5">
    <source>
        <dbReference type="ARBA" id="ARBA00022989"/>
    </source>
</evidence>
<dbReference type="PANTHER" id="PTHR43124:SF3">
    <property type="entry name" value="CHLORAMPHENICOL EFFLUX PUMP RV0191"/>
    <property type="match status" value="1"/>
</dbReference>
<keyword evidence="2" id="KW-0813">Transport</keyword>
<feature type="domain" description="Major facilitator superfamily (MFS) profile" evidence="8">
    <location>
        <begin position="6"/>
        <end position="380"/>
    </location>
</feature>
<evidence type="ECO:0000256" key="3">
    <source>
        <dbReference type="ARBA" id="ARBA00022475"/>
    </source>
</evidence>
<evidence type="ECO:0000256" key="4">
    <source>
        <dbReference type="ARBA" id="ARBA00022692"/>
    </source>
</evidence>
<feature type="transmembrane region" description="Helical" evidence="7">
    <location>
        <begin position="270"/>
        <end position="289"/>
    </location>
</feature>
<feature type="transmembrane region" description="Helical" evidence="7">
    <location>
        <begin position="42"/>
        <end position="59"/>
    </location>
</feature>
<gene>
    <name evidence="9" type="ORF">Y919_11480</name>
</gene>
<keyword evidence="4 7" id="KW-0812">Transmembrane</keyword>
<dbReference type="PROSITE" id="PS50850">
    <property type="entry name" value="MFS"/>
    <property type="match status" value="1"/>
</dbReference>
<keyword evidence="6 7" id="KW-0472">Membrane</keyword>
<comment type="subcellular location">
    <subcellularLocation>
        <location evidence="1">Cell membrane</location>
        <topology evidence="1">Multi-pass membrane protein</topology>
    </subcellularLocation>
</comment>
<reference evidence="9 10" key="1">
    <citation type="submission" date="2013-12" db="EMBL/GenBank/DDBJ databases">
        <title>Draft genome sequence of Caloranaerobacter sp. H53214.</title>
        <authorList>
            <person name="Jiang L.J."/>
            <person name="Shao Z.Z."/>
            <person name="Long M.N."/>
        </authorList>
    </citation>
    <scope>NUCLEOTIDE SEQUENCE [LARGE SCALE GENOMIC DNA]</scope>
    <source>
        <strain evidence="9 10">H53214</strain>
    </source>
</reference>
<name>A0A096DJV7_9FIRM</name>
<dbReference type="AlphaFoldDB" id="A0A096DJV7"/>
<feature type="transmembrane region" description="Helical" evidence="7">
    <location>
        <begin position="242"/>
        <end position="263"/>
    </location>
</feature>
<sequence>MNLYLTLLVVFFIQFVISLEASFISPIIPYLADYFNIRESSVIYLNLGFSTIGLFSPLFGMAADKYGKKNIITFAILTFLSGTIITGWAPSPVIFGLGRMLIGVGNITLTTTLLSYISDFISYENRGKGNGILRIAFAIAILLSPIYSTNMVKYFNIHYLYWSVSILSVIILFLSIKLPKDHNVHISHSSELNLKEVISITKEPITIKFLIIQFLLILAPILMFNYLSIWLKHNFNLTQSHIGYVFTLTALGTVIGVTIAAILSDKIGKIKYCILSFILMTLFLAPLPYIKSIRLVIPLTFFYALGLDGGWSAFQTICSEIYPNRRTVFMTLLYFVISVCSLLLTIIGPSLFELGGYKLVIGIGTISNILSVILLIDVSKDKSFNIK</sequence>
<keyword evidence="5 7" id="KW-1133">Transmembrane helix</keyword>
<dbReference type="EMBL" id="AZTB01000088">
    <property type="protein sequence ID" value="KGG79526.1"/>
    <property type="molecule type" value="Genomic_DNA"/>
</dbReference>
<feature type="transmembrane region" description="Helical" evidence="7">
    <location>
        <begin position="326"/>
        <end position="347"/>
    </location>
</feature>
<evidence type="ECO:0000256" key="2">
    <source>
        <dbReference type="ARBA" id="ARBA00022448"/>
    </source>
</evidence>
<dbReference type="Pfam" id="PF07690">
    <property type="entry name" value="MFS_1"/>
    <property type="match status" value="1"/>
</dbReference>
<feature type="transmembrane region" description="Helical" evidence="7">
    <location>
        <begin position="295"/>
        <end position="314"/>
    </location>
</feature>
<dbReference type="InterPro" id="IPR050189">
    <property type="entry name" value="MFS_Efflux_Transporters"/>
</dbReference>
<evidence type="ECO:0000259" key="8">
    <source>
        <dbReference type="PROSITE" id="PS50850"/>
    </source>
</evidence>
<evidence type="ECO:0000313" key="10">
    <source>
        <dbReference type="Proteomes" id="UP000029622"/>
    </source>
</evidence>
<dbReference type="GO" id="GO:0005886">
    <property type="term" value="C:plasma membrane"/>
    <property type="evidence" value="ECO:0007669"/>
    <property type="project" value="UniProtKB-SubCell"/>
</dbReference>
<evidence type="ECO:0000256" key="6">
    <source>
        <dbReference type="ARBA" id="ARBA00023136"/>
    </source>
</evidence>
<feature type="transmembrane region" description="Helical" evidence="7">
    <location>
        <begin position="209"/>
        <end position="230"/>
    </location>
</feature>
<feature type="transmembrane region" description="Helical" evidence="7">
    <location>
        <begin position="96"/>
        <end position="117"/>
    </location>
</feature>
<proteinExistence type="predicted"/>
<keyword evidence="3" id="KW-1003">Cell membrane</keyword>
<comment type="caution">
    <text evidence="9">The sequence shown here is derived from an EMBL/GenBank/DDBJ whole genome shotgun (WGS) entry which is preliminary data.</text>
</comment>
<accession>A0A096DJV7</accession>
<evidence type="ECO:0000256" key="7">
    <source>
        <dbReference type="SAM" id="Phobius"/>
    </source>
</evidence>
<dbReference type="Gene3D" id="1.20.1250.20">
    <property type="entry name" value="MFS general substrate transporter like domains"/>
    <property type="match status" value="2"/>
</dbReference>
<dbReference type="PANTHER" id="PTHR43124">
    <property type="entry name" value="PURINE EFFLUX PUMP PBUE"/>
    <property type="match status" value="1"/>
</dbReference>